<dbReference type="KEGG" id="lbc:LACBIDRAFT_328962"/>
<dbReference type="PANTHER" id="PTHR21310">
    <property type="entry name" value="AMINOGLYCOSIDE PHOSPHOTRANSFERASE-RELATED-RELATED"/>
    <property type="match status" value="1"/>
</dbReference>
<dbReference type="Proteomes" id="UP000001194">
    <property type="component" value="Unassembled WGS sequence"/>
</dbReference>
<organism evidence="3">
    <name type="scientific">Laccaria bicolor (strain S238N-H82 / ATCC MYA-4686)</name>
    <name type="common">Bicoloured deceiver</name>
    <name type="synonym">Laccaria laccata var. bicolor</name>
    <dbReference type="NCBI Taxonomy" id="486041"/>
    <lineage>
        <taxon>Eukaryota</taxon>
        <taxon>Fungi</taxon>
        <taxon>Dikarya</taxon>
        <taxon>Basidiomycota</taxon>
        <taxon>Agaricomycotina</taxon>
        <taxon>Agaricomycetes</taxon>
        <taxon>Agaricomycetidae</taxon>
        <taxon>Agaricales</taxon>
        <taxon>Agaricineae</taxon>
        <taxon>Hydnangiaceae</taxon>
        <taxon>Laccaria</taxon>
    </lineage>
</organism>
<dbReference type="InterPro" id="IPR011009">
    <property type="entry name" value="Kinase-like_dom_sf"/>
</dbReference>
<dbReference type="InterPro" id="IPR051678">
    <property type="entry name" value="AGP_Transferase"/>
</dbReference>
<dbReference type="AlphaFoldDB" id="B0DGK9"/>
<dbReference type="HOGENOM" id="CLU_384513_0_0_1"/>
<proteinExistence type="predicted"/>
<reference evidence="2 3" key="1">
    <citation type="journal article" date="2008" name="Nature">
        <title>The genome of Laccaria bicolor provides insights into mycorrhizal symbiosis.</title>
        <authorList>
            <person name="Martin F."/>
            <person name="Aerts A."/>
            <person name="Ahren D."/>
            <person name="Brun A."/>
            <person name="Danchin E.G.J."/>
            <person name="Duchaussoy F."/>
            <person name="Gibon J."/>
            <person name="Kohler A."/>
            <person name="Lindquist E."/>
            <person name="Pereda V."/>
            <person name="Salamov A."/>
            <person name="Shapiro H.J."/>
            <person name="Wuyts J."/>
            <person name="Blaudez D."/>
            <person name="Buee M."/>
            <person name="Brokstein P."/>
            <person name="Canbaeck B."/>
            <person name="Cohen D."/>
            <person name="Courty P.E."/>
            <person name="Coutinho P.M."/>
            <person name="Delaruelle C."/>
            <person name="Detter J.C."/>
            <person name="Deveau A."/>
            <person name="DiFazio S."/>
            <person name="Duplessis S."/>
            <person name="Fraissinet-Tachet L."/>
            <person name="Lucic E."/>
            <person name="Frey-Klett P."/>
            <person name="Fourrey C."/>
            <person name="Feussner I."/>
            <person name="Gay G."/>
            <person name="Grimwood J."/>
            <person name="Hoegger P.J."/>
            <person name="Jain P."/>
            <person name="Kilaru S."/>
            <person name="Labbe J."/>
            <person name="Lin Y.C."/>
            <person name="Legue V."/>
            <person name="Le Tacon F."/>
            <person name="Marmeisse R."/>
            <person name="Melayah D."/>
            <person name="Montanini B."/>
            <person name="Muratet M."/>
            <person name="Nehls U."/>
            <person name="Niculita-Hirzel H."/>
            <person name="Oudot-Le Secq M.P."/>
            <person name="Peter M."/>
            <person name="Quesneville H."/>
            <person name="Rajashekar B."/>
            <person name="Reich M."/>
            <person name="Rouhier N."/>
            <person name="Schmutz J."/>
            <person name="Yin T."/>
            <person name="Chalot M."/>
            <person name="Henrissat B."/>
            <person name="Kuees U."/>
            <person name="Lucas S."/>
            <person name="Van de Peer Y."/>
            <person name="Podila G.K."/>
            <person name="Polle A."/>
            <person name="Pukkila P.J."/>
            <person name="Richardson P.M."/>
            <person name="Rouze P."/>
            <person name="Sanders I.R."/>
            <person name="Stajich J.E."/>
            <person name="Tunlid A."/>
            <person name="Tuskan G."/>
            <person name="Grigoriev I.V."/>
        </authorList>
    </citation>
    <scope>NUCLEOTIDE SEQUENCE [LARGE SCALE GENOMIC DNA]</scope>
    <source>
        <strain evidence="3">S238N-H82 / ATCC MYA-4686</strain>
    </source>
</reference>
<dbReference type="Pfam" id="PF01636">
    <property type="entry name" value="APH"/>
    <property type="match status" value="1"/>
</dbReference>
<accession>B0DGK9</accession>
<sequence>MFIPGDTNIHSPSLLRCASLSPSASDTPANLSCHPRIPGYLRGEADANAQIYLPEQHERWSRDHLCHLSYLSSKKDIVLLGAASEIRILTLRILCSCRSADQFALQRVDIWTFDKHGSVVKLSYGLLEPNSTSEHEFTPVIYFWDGHWNVAESCEDCVWLKNRSCPAEMSEAVVRHPRVRTYIEALRHSSGLQVTWYLPMEVYTQRLSLNTQSPVYLRLFILKAVVPGRASIQGVIQLNPYAPHLRLGIMNSTTSYVPNGIYAALTRTDVPGTFHWMIYLCIVVLAVTFTKIGQLADGLNHETLDLYLRDITMTVDTQVNRERTFSCRVWFREAIRCLNDSGMFVSCSQKRLELLEAELPSNSMFSKLARYSWSWIASKFLVLPKWIWLHCFPSSIRLWAYRYMEFHGYGVQTGPFGVTRLPFGVVLKFTTRPPQYEVQNMRFVARNTSIPVPIVYDFISFPAPKGYYISESQPAPLHGIIVMSFIEGERLSGWIQNRTDWPPEFEVQIARLMAGNFRGDEFNQCRKILDGCEPSLRLSDSQKLLEDLRNAIRELRSLPPPSSGPISGLNGGPLIWSHASDPQLIEPFENIDAFHEMLLSRVGRKWRLPKIRRLAEPVHAKQHRICFTHADLHQGNILVRDGQLAGIIDWEFSGWYPEYWEWIRIRTQSMRIKPILALWDAVGAFAKDEYKDERILHKALLSSAGDTAVGDEHFVDGEI</sequence>
<dbReference type="GeneID" id="6078802"/>
<dbReference type="RefSeq" id="XP_001883147.1">
    <property type="nucleotide sequence ID" value="XM_001883112.1"/>
</dbReference>
<dbReference type="Gene3D" id="3.90.1200.10">
    <property type="match status" value="1"/>
</dbReference>
<feature type="domain" description="Aminoglycoside phosphotransferase" evidence="1">
    <location>
        <begin position="538"/>
        <end position="657"/>
    </location>
</feature>
<dbReference type="EMBL" id="DS547109">
    <property type="protein sequence ID" value="EDR06286.1"/>
    <property type="molecule type" value="Genomic_DNA"/>
</dbReference>
<dbReference type="STRING" id="486041.B0DGK9"/>
<dbReference type="InterPro" id="IPR002575">
    <property type="entry name" value="Aminoglycoside_PTrfase"/>
</dbReference>
<keyword evidence="3" id="KW-1185">Reference proteome</keyword>
<gene>
    <name evidence="2" type="ORF">LACBIDRAFT_328962</name>
</gene>
<dbReference type="PANTHER" id="PTHR21310:SF15">
    <property type="entry name" value="AMINOGLYCOSIDE PHOSPHOTRANSFERASE DOMAIN-CONTAINING PROTEIN"/>
    <property type="match status" value="1"/>
</dbReference>
<protein>
    <submittedName>
        <fullName evidence="2">Predicted protein</fullName>
    </submittedName>
</protein>
<dbReference type="OrthoDB" id="2906425at2759"/>
<name>B0DGK9_LACBS</name>
<evidence type="ECO:0000313" key="2">
    <source>
        <dbReference type="EMBL" id="EDR06286.1"/>
    </source>
</evidence>
<dbReference type="SUPFAM" id="SSF56112">
    <property type="entry name" value="Protein kinase-like (PK-like)"/>
    <property type="match status" value="1"/>
</dbReference>
<dbReference type="CDD" id="cd05120">
    <property type="entry name" value="APH_ChoK_like"/>
    <property type="match status" value="1"/>
</dbReference>
<evidence type="ECO:0000259" key="1">
    <source>
        <dbReference type="Pfam" id="PF01636"/>
    </source>
</evidence>
<dbReference type="InParanoid" id="B0DGK9"/>
<evidence type="ECO:0000313" key="3">
    <source>
        <dbReference type="Proteomes" id="UP000001194"/>
    </source>
</evidence>